<proteinExistence type="predicted"/>
<evidence type="ECO:0000313" key="3">
    <source>
        <dbReference type="Proteomes" id="UP000252405"/>
    </source>
</evidence>
<keyword evidence="1" id="KW-0472">Membrane</keyword>
<protein>
    <recommendedName>
        <fullName evidence="4">Toxin CptA</fullName>
    </recommendedName>
</protein>
<accession>A0A368U1F1</accession>
<name>A0A368U1F1_9GAMM</name>
<evidence type="ECO:0008006" key="4">
    <source>
        <dbReference type="Google" id="ProtNLM"/>
    </source>
</evidence>
<feature type="transmembrane region" description="Helical" evidence="1">
    <location>
        <begin position="6"/>
        <end position="28"/>
    </location>
</feature>
<dbReference type="Proteomes" id="UP000252405">
    <property type="component" value="Unassembled WGS sequence"/>
</dbReference>
<organism evidence="2 3">
    <name type="scientific">Billgrantia montanilacus</name>
    <dbReference type="NCBI Taxonomy" id="2282305"/>
    <lineage>
        <taxon>Bacteria</taxon>
        <taxon>Pseudomonadati</taxon>
        <taxon>Pseudomonadota</taxon>
        <taxon>Gammaproteobacteria</taxon>
        <taxon>Oceanospirillales</taxon>
        <taxon>Halomonadaceae</taxon>
        <taxon>Billgrantia</taxon>
    </lineage>
</organism>
<evidence type="ECO:0000313" key="2">
    <source>
        <dbReference type="EMBL" id="RCV90959.1"/>
    </source>
</evidence>
<keyword evidence="3" id="KW-1185">Reference proteome</keyword>
<reference evidence="2 3" key="1">
    <citation type="submission" date="2018-07" db="EMBL/GenBank/DDBJ databases">
        <title>Halomonas montanilacus sp. nov., isolated from Lake Pengyan on Tibetan Plateau.</title>
        <authorList>
            <person name="Lu H."/>
            <person name="Xing P."/>
            <person name="Wu Q."/>
        </authorList>
    </citation>
    <scope>NUCLEOTIDE SEQUENCE [LARGE SCALE GENOMIC DNA]</scope>
    <source>
        <strain evidence="2 3">PYC7W</strain>
    </source>
</reference>
<comment type="caution">
    <text evidence="2">The sequence shown here is derived from an EMBL/GenBank/DDBJ whole genome shotgun (WGS) entry which is preliminary data.</text>
</comment>
<keyword evidence="1" id="KW-1133">Transmembrane helix</keyword>
<sequence>MLLALLVRYGATWLAGLGMAWLGLMALLMTAWRREHGRVCGELRIVPREKVGCRWDWRPRSGDERQDVALRCRYLGPWLIALEIEGSRIWLWPDSSSRESLRQLRRWLVHSG</sequence>
<gene>
    <name evidence="2" type="ORF">DU505_03425</name>
</gene>
<evidence type="ECO:0000256" key="1">
    <source>
        <dbReference type="SAM" id="Phobius"/>
    </source>
</evidence>
<dbReference type="AlphaFoldDB" id="A0A368U1F1"/>
<keyword evidence="1" id="KW-0812">Transmembrane</keyword>
<dbReference type="EMBL" id="QPII01000002">
    <property type="protein sequence ID" value="RCV90959.1"/>
    <property type="molecule type" value="Genomic_DNA"/>
</dbReference>